<name>A0A1X1EYL6_PANCY</name>
<accession>A0A1X1EYL6</accession>
<protein>
    <submittedName>
        <fullName evidence="1">Uncharacterized protein</fullName>
    </submittedName>
</protein>
<dbReference type="EMBL" id="MLJI01000001">
    <property type="protein sequence ID" value="ORM95110.1"/>
    <property type="molecule type" value="Genomic_DNA"/>
</dbReference>
<proteinExistence type="predicted"/>
<keyword evidence="2" id="KW-1185">Reference proteome</keyword>
<comment type="caution">
    <text evidence="1">The sequence shown here is derived from an EMBL/GenBank/DDBJ whole genome shotgun (WGS) entry which is preliminary data.</text>
</comment>
<dbReference type="Proteomes" id="UP000193749">
    <property type="component" value="Unassembled WGS sequence"/>
</dbReference>
<sequence>MVGGKSGKNVIIAKFKASQDIWINYRDTFFQSAVPHAQGTHNLGNAIKACTLNMSTWRIEEINLINPDDYRLNL</sequence>
<evidence type="ECO:0000313" key="2">
    <source>
        <dbReference type="Proteomes" id="UP000193749"/>
    </source>
</evidence>
<evidence type="ECO:0000313" key="1">
    <source>
        <dbReference type="EMBL" id="ORM95110.1"/>
    </source>
</evidence>
<dbReference type="Gene3D" id="1.20.1270.180">
    <property type="match status" value="1"/>
</dbReference>
<dbReference type="OrthoDB" id="6564264at2"/>
<gene>
    <name evidence="1" type="ORF">HA50_17860</name>
</gene>
<reference evidence="1 2" key="1">
    <citation type="journal article" date="2017" name="Antonie Van Leeuwenhoek">
        <title>Phylogenomic resolution of the bacterial genus Pantoea and its relationship with Erwinia and Tatumella.</title>
        <authorList>
            <person name="Palmer M."/>
            <person name="Steenkamp E.T."/>
            <person name="Coetzee M.P."/>
            <person name="Chan W.Y."/>
            <person name="van Zyl E."/>
            <person name="De Maayer P."/>
            <person name="Coutinho T.A."/>
            <person name="Blom J."/>
            <person name="Smits T.H."/>
            <person name="Duffy B."/>
            <person name="Venter S.N."/>
        </authorList>
    </citation>
    <scope>NUCLEOTIDE SEQUENCE [LARGE SCALE GENOMIC DNA]</scope>
    <source>
        <strain evidence="1 2">LMG 2657</strain>
    </source>
</reference>
<dbReference type="STRING" id="55209.HA50_17860"/>
<dbReference type="AlphaFoldDB" id="A0A1X1EYL6"/>
<organism evidence="1 2">
    <name type="scientific">Pantoea cypripedii</name>
    <name type="common">Pectobacterium cypripedii</name>
    <name type="synonym">Erwinia cypripedii</name>
    <dbReference type="NCBI Taxonomy" id="55209"/>
    <lineage>
        <taxon>Bacteria</taxon>
        <taxon>Pseudomonadati</taxon>
        <taxon>Pseudomonadota</taxon>
        <taxon>Gammaproteobacteria</taxon>
        <taxon>Enterobacterales</taxon>
        <taxon>Erwiniaceae</taxon>
        <taxon>Pantoea</taxon>
    </lineage>
</organism>